<reference evidence="5 6" key="1">
    <citation type="journal article" date="2011" name="J. Bacteriol.">
        <title>Complete genome sequence of seawater bacterium Glaciecola nitratireducens FR1064T.</title>
        <authorList>
            <person name="Bian F."/>
            <person name="Qin Q.L."/>
            <person name="Xie B.B."/>
            <person name="Shu Y.L."/>
            <person name="Zhang X.Y."/>
            <person name="Yu Y."/>
            <person name="Chen B."/>
            <person name="Chen X.L."/>
            <person name="Zhou B.C."/>
            <person name="Zhang Y.Z."/>
        </authorList>
    </citation>
    <scope>NUCLEOTIDE SEQUENCE [LARGE SCALE GENOMIC DNA]</scope>
    <source>
        <strain evidence="6">JCM 12485 / KCTC 12276 / FR1064</strain>
    </source>
</reference>
<dbReference type="NCBIfam" id="TIGR01891">
    <property type="entry name" value="amidohydrolases"/>
    <property type="match status" value="1"/>
</dbReference>
<evidence type="ECO:0000256" key="2">
    <source>
        <dbReference type="ARBA" id="ARBA00022801"/>
    </source>
</evidence>
<dbReference type="Gene3D" id="3.40.630.10">
    <property type="entry name" value="Zn peptidases"/>
    <property type="match status" value="1"/>
</dbReference>
<feature type="binding site" evidence="3">
    <location>
        <position position="356"/>
    </location>
    <ligand>
        <name>Mn(2+)</name>
        <dbReference type="ChEBI" id="CHEBI:29035"/>
        <label>2</label>
    </ligand>
</feature>
<dbReference type="InterPro" id="IPR017439">
    <property type="entry name" value="Amidohydrolase"/>
</dbReference>
<comment type="cofactor">
    <cofactor evidence="3">
        <name>Mn(2+)</name>
        <dbReference type="ChEBI" id="CHEBI:29035"/>
    </cofactor>
    <text evidence="3">The Mn(2+) ion enhances activity.</text>
</comment>
<dbReference type="InterPro" id="IPR036264">
    <property type="entry name" value="Bact_exopeptidase_dim_dom"/>
</dbReference>
<organism evidence="5 6">
    <name type="scientific">Glaciecola nitratireducens (strain JCM 12485 / KCTC 12276 / FR1064)</name>
    <dbReference type="NCBI Taxonomy" id="1085623"/>
    <lineage>
        <taxon>Bacteria</taxon>
        <taxon>Pseudomonadati</taxon>
        <taxon>Pseudomonadota</taxon>
        <taxon>Gammaproteobacteria</taxon>
        <taxon>Alteromonadales</taxon>
        <taxon>Alteromonadaceae</taxon>
        <taxon>Brumicola</taxon>
    </lineage>
</organism>
<keyword evidence="3" id="KW-0479">Metal-binding</keyword>
<dbReference type="HOGENOM" id="CLU_023257_0_1_6"/>
<dbReference type="OrthoDB" id="9777385at2"/>
<feature type="domain" description="Peptidase M20 dimerisation" evidence="4">
    <location>
        <begin position="180"/>
        <end position="272"/>
    </location>
</feature>
<feature type="binding site" evidence="3">
    <location>
        <position position="133"/>
    </location>
    <ligand>
        <name>Mn(2+)</name>
        <dbReference type="ChEBI" id="CHEBI:29035"/>
        <label>2</label>
    </ligand>
</feature>
<keyword evidence="3" id="KW-0464">Manganese</keyword>
<protein>
    <submittedName>
        <fullName evidence="5">Peptidase M20D, amidohydrolase</fullName>
    </submittedName>
</protein>
<comment type="similarity">
    <text evidence="1">Belongs to the peptidase M20 family.</text>
</comment>
<accession>G4QG02</accession>
<dbReference type="AlphaFoldDB" id="G4QG02"/>
<dbReference type="PANTHER" id="PTHR11014">
    <property type="entry name" value="PEPTIDASE M20 FAMILY MEMBER"/>
    <property type="match status" value="1"/>
</dbReference>
<evidence type="ECO:0000313" key="6">
    <source>
        <dbReference type="Proteomes" id="UP000009282"/>
    </source>
</evidence>
<dbReference type="GO" id="GO:0046872">
    <property type="term" value="F:metal ion binding"/>
    <property type="evidence" value="ECO:0007669"/>
    <property type="project" value="UniProtKB-KW"/>
</dbReference>
<proteinExistence type="inferred from homology"/>
<dbReference type="FunFam" id="3.30.70.360:FF:000014">
    <property type="entry name" value="N-acyl-L-amino acid amidohydrolase"/>
    <property type="match status" value="1"/>
</dbReference>
<gene>
    <name evidence="5" type="primary">hipO</name>
    <name evidence="5" type="ordered locus">GNIT_0955</name>
</gene>
<dbReference type="PANTHER" id="PTHR11014:SF63">
    <property type="entry name" value="METALLOPEPTIDASE, PUTATIVE (AFU_ORTHOLOGUE AFUA_6G09600)-RELATED"/>
    <property type="match status" value="1"/>
</dbReference>
<feature type="binding site" evidence="3">
    <location>
        <position position="101"/>
    </location>
    <ligand>
        <name>Mn(2+)</name>
        <dbReference type="ChEBI" id="CHEBI:29035"/>
        <label>2</label>
    </ligand>
</feature>
<evidence type="ECO:0000256" key="1">
    <source>
        <dbReference type="ARBA" id="ARBA00006153"/>
    </source>
</evidence>
<dbReference type="GO" id="GO:0016787">
    <property type="term" value="F:hydrolase activity"/>
    <property type="evidence" value="ECO:0007669"/>
    <property type="project" value="UniProtKB-KW"/>
</dbReference>
<keyword evidence="2 5" id="KW-0378">Hydrolase</keyword>
<dbReference type="eggNOG" id="COG1473">
    <property type="taxonomic scope" value="Bacteria"/>
</dbReference>
<evidence type="ECO:0000313" key="5">
    <source>
        <dbReference type="EMBL" id="AEP29093.1"/>
    </source>
</evidence>
<dbReference type="KEGG" id="gni:GNIT_0955"/>
<dbReference type="SUPFAM" id="SSF55031">
    <property type="entry name" value="Bacterial exopeptidase dimerisation domain"/>
    <property type="match status" value="1"/>
</dbReference>
<sequence>MNDSGELKKYLVDTRRTLHQEPELAFHEEKTAELILSELNKLGIPYDYTGVGGGIIATIACKRPNRPSIALRAEMDALPGHETTGLSFSSRNIGNVHACGHDAHMAIVLGAAKLLKEKPVGINVFLFFQPAEESGGGSREIIKTGILEKTSAIFAGHVTHYYSVGQIMIGHGIITAQSDRFEINITGKGGHGARPQEATDAVIIAGSLVNSIQTLVSREVDPLHPSVVTIGQIQAGSAANVIAESAMLRGTIRTTLPESRERITQGLQRMVDAFEILHNAKVCLTITEGYPPVVNSNEEVNLALAAVKETLGDDGVIMMDYPSMGSEDFSYYLEKIPGCYVRFGARDKDKKFVPLHSPSFDIDEEVLAIGANYFHTLSKLAADYYV</sequence>
<dbReference type="Pfam" id="PF01546">
    <property type="entry name" value="Peptidase_M20"/>
    <property type="match status" value="1"/>
</dbReference>
<dbReference type="Proteomes" id="UP000009282">
    <property type="component" value="Chromosome"/>
</dbReference>
<dbReference type="SUPFAM" id="SSF53187">
    <property type="entry name" value="Zn-dependent exopeptidases"/>
    <property type="match status" value="1"/>
</dbReference>
<dbReference type="Gene3D" id="3.30.70.360">
    <property type="match status" value="1"/>
</dbReference>
<dbReference type="InterPro" id="IPR011650">
    <property type="entry name" value="Peptidase_M20_dimer"/>
</dbReference>
<dbReference type="InterPro" id="IPR002933">
    <property type="entry name" value="Peptidase_M20"/>
</dbReference>
<feature type="binding site" evidence="3">
    <location>
        <position position="157"/>
    </location>
    <ligand>
        <name>Mn(2+)</name>
        <dbReference type="ChEBI" id="CHEBI:29035"/>
        <label>2</label>
    </ligand>
</feature>
<name>G4QG02_GLANF</name>
<dbReference type="STRING" id="1085623.GNIT_0955"/>
<evidence type="ECO:0000259" key="4">
    <source>
        <dbReference type="Pfam" id="PF07687"/>
    </source>
</evidence>
<keyword evidence="6" id="KW-1185">Reference proteome</keyword>
<dbReference type="PIRSF" id="PIRSF005962">
    <property type="entry name" value="Pept_M20D_amidohydro"/>
    <property type="match status" value="1"/>
</dbReference>
<dbReference type="Pfam" id="PF07687">
    <property type="entry name" value="M20_dimer"/>
    <property type="match status" value="1"/>
</dbReference>
<feature type="binding site" evidence="3">
    <location>
        <position position="99"/>
    </location>
    <ligand>
        <name>Mn(2+)</name>
        <dbReference type="ChEBI" id="CHEBI:29035"/>
        <label>2</label>
    </ligand>
</feature>
<evidence type="ECO:0000256" key="3">
    <source>
        <dbReference type="PIRSR" id="PIRSR005962-1"/>
    </source>
</evidence>
<dbReference type="CDD" id="cd03886">
    <property type="entry name" value="M20_Acy1"/>
    <property type="match status" value="1"/>
</dbReference>
<dbReference type="EMBL" id="CP003060">
    <property type="protein sequence ID" value="AEP29093.1"/>
    <property type="molecule type" value="Genomic_DNA"/>
</dbReference>